<reference evidence="2 3" key="1">
    <citation type="journal article" date="2018" name="Mol. Biol. Evol.">
        <title>Broad Genomic Sampling Reveals a Smut Pathogenic Ancestry of the Fungal Clade Ustilaginomycotina.</title>
        <authorList>
            <person name="Kijpornyongpan T."/>
            <person name="Mondo S.J."/>
            <person name="Barry K."/>
            <person name="Sandor L."/>
            <person name="Lee J."/>
            <person name="Lipzen A."/>
            <person name="Pangilinan J."/>
            <person name="LaButti K."/>
            <person name="Hainaut M."/>
            <person name="Henrissat B."/>
            <person name="Grigoriev I.V."/>
            <person name="Spatafora J.W."/>
            <person name="Aime M.C."/>
        </authorList>
    </citation>
    <scope>NUCLEOTIDE SEQUENCE [LARGE SCALE GENOMIC DNA]</scope>
    <source>
        <strain evidence="2 3">MCA 4198</strain>
    </source>
</reference>
<sequence length="133" mass="13687">MASSRPSQPQHQPAPHANQAQTPMQQQQQRGPGLFGQMASTAAGVAVGSSVGHGLSNMFFGGGGSSQEPAPAPDASVSNAGYGSPSNPGQPGMSCEVQSKDFLRCLDATNNDMNSCAFYLDQLKACQAAARPY</sequence>
<dbReference type="Proteomes" id="UP000245768">
    <property type="component" value="Unassembled WGS sequence"/>
</dbReference>
<dbReference type="EMBL" id="KZ819637">
    <property type="protein sequence ID" value="PWN89399.1"/>
    <property type="molecule type" value="Genomic_DNA"/>
</dbReference>
<organism evidence="2 3">
    <name type="scientific">Acaromyces ingoldii</name>
    <dbReference type="NCBI Taxonomy" id="215250"/>
    <lineage>
        <taxon>Eukaryota</taxon>
        <taxon>Fungi</taxon>
        <taxon>Dikarya</taxon>
        <taxon>Basidiomycota</taxon>
        <taxon>Ustilaginomycotina</taxon>
        <taxon>Exobasidiomycetes</taxon>
        <taxon>Exobasidiales</taxon>
        <taxon>Cryptobasidiaceae</taxon>
        <taxon>Acaromyces</taxon>
    </lineage>
</organism>
<dbReference type="RefSeq" id="XP_025376597.1">
    <property type="nucleotide sequence ID" value="XM_025524133.1"/>
</dbReference>
<dbReference type="GO" id="GO:0007005">
    <property type="term" value="P:mitochondrion organization"/>
    <property type="evidence" value="ECO:0007669"/>
    <property type="project" value="InterPro"/>
</dbReference>
<proteinExistence type="predicted"/>
<evidence type="ECO:0000313" key="2">
    <source>
        <dbReference type="EMBL" id="PWN89399.1"/>
    </source>
</evidence>
<dbReference type="FunCoup" id="A0A316YJK4">
    <property type="interactions" value="275"/>
</dbReference>
<evidence type="ECO:0000256" key="1">
    <source>
        <dbReference type="SAM" id="MobiDB-lite"/>
    </source>
</evidence>
<dbReference type="InParanoid" id="A0A316YJK4"/>
<dbReference type="PANTHER" id="PTHR13523:SF2">
    <property type="entry name" value="COILED-COIL-HELIX-COILED-COIL-HELIX DOMAIN CONTAINING 2, ISOFORM A-RELATED"/>
    <property type="match status" value="1"/>
</dbReference>
<feature type="compositionally biased region" description="Low complexity" evidence="1">
    <location>
        <begin position="1"/>
        <end position="29"/>
    </location>
</feature>
<evidence type="ECO:0000313" key="3">
    <source>
        <dbReference type="Proteomes" id="UP000245768"/>
    </source>
</evidence>
<feature type="region of interest" description="Disordered" evidence="1">
    <location>
        <begin position="56"/>
        <end position="95"/>
    </location>
</feature>
<accession>A0A316YJK4</accession>
<name>A0A316YJK4_9BASI</name>
<dbReference type="STRING" id="215250.A0A316YJK4"/>
<dbReference type="GeneID" id="37046049"/>
<dbReference type="GO" id="GO:0005739">
    <property type="term" value="C:mitochondrion"/>
    <property type="evidence" value="ECO:0007669"/>
    <property type="project" value="TreeGrafter"/>
</dbReference>
<gene>
    <name evidence="2" type="ORF">FA10DRAFT_287277</name>
</gene>
<dbReference type="InterPro" id="IPR055304">
    <property type="entry name" value="CHCHD2/10-like"/>
</dbReference>
<dbReference type="GO" id="GO:0005634">
    <property type="term" value="C:nucleus"/>
    <property type="evidence" value="ECO:0007669"/>
    <property type="project" value="TreeGrafter"/>
</dbReference>
<dbReference type="AlphaFoldDB" id="A0A316YJK4"/>
<protein>
    <recommendedName>
        <fullName evidence="4">CHCH domain-containing protein</fullName>
    </recommendedName>
</protein>
<dbReference type="PANTHER" id="PTHR13523">
    <property type="entry name" value="COILED-COIL-HELIX-COILED-COIL-HELIX DOMAIN CONTAINING 2/NUR77"/>
    <property type="match status" value="1"/>
</dbReference>
<dbReference type="OrthoDB" id="1106148at2759"/>
<evidence type="ECO:0008006" key="4">
    <source>
        <dbReference type="Google" id="ProtNLM"/>
    </source>
</evidence>
<feature type="compositionally biased region" description="Polar residues" evidence="1">
    <location>
        <begin position="76"/>
        <end position="89"/>
    </location>
</feature>
<feature type="region of interest" description="Disordered" evidence="1">
    <location>
        <begin position="1"/>
        <end position="37"/>
    </location>
</feature>
<keyword evidence="3" id="KW-1185">Reference proteome</keyword>